<organism evidence="2 3">
    <name type="scientific">Aspergillus cristatus</name>
    <name type="common">Chinese Fuzhuan brick tea-fermentation fungus</name>
    <name type="synonym">Eurotium cristatum</name>
    <dbReference type="NCBI Taxonomy" id="573508"/>
    <lineage>
        <taxon>Eukaryota</taxon>
        <taxon>Fungi</taxon>
        <taxon>Dikarya</taxon>
        <taxon>Ascomycota</taxon>
        <taxon>Pezizomycotina</taxon>
        <taxon>Eurotiomycetes</taxon>
        <taxon>Eurotiomycetidae</taxon>
        <taxon>Eurotiales</taxon>
        <taxon>Aspergillaceae</taxon>
        <taxon>Aspergillus</taxon>
        <taxon>Aspergillus subgen. Aspergillus</taxon>
    </lineage>
</organism>
<feature type="compositionally biased region" description="Polar residues" evidence="1">
    <location>
        <begin position="14"/>
        <end position="23"/>
    </location>
</feature>
<proteinExistence type="predicted"/>
<dbReference type="Proteomes" id="UP000094569">
    <property type="component" value="Unassembled WGS sequence"/>
</dbReference>
<dbReference type="EMBL" id="JXNT01000001">
    <property type="protein sequence ID" value="ODM24512.1"/>
    <property type="molecule type" value="Genomic_DNA"/>
</dbReference>
<accession>A0A1E3BU62</accession>
<feature type="region of interest" description="Disordered" evidence="1">
    <location>
        <begin position="1"/>
        <end position="35"/>
    </location>
</feature>
<name>A0A1E3BU62_ASPCR</name>
<dbReference type="VEuPathDB" id="FungiDB:SI65_02102"/>
<gene>
    <name evidence="2" type="ORF">SI65_02102</name>
</gene>
<protein>
    <submittedName>
        <fullName evidence="2">Uncharacterized protein</fullName>
    </submittedName>
</protein>
<dbReference type="AlphaFoldDB" id="A0A1E3BU62"/>
<evidence type="ECO:0000313" key="3">
    <source>
        <dbReference type="Proteomes" id="UP000094569"/>
    </source>
</evidence>
<evidence type="ECO:0000313" key="2">
    <source>
        <dbReference type="EMBL" id="ODM24512.1"/>
    </source>
</evidence>
<reference evidence="2 3" key="1">
    <citation type="journal article" date="2016" name="BMC Genomics">
        <title>Comparative genomic and transcriptomic analyses of the Fuzhuan brick tea-fermentation fungus Aspergillus cristatus.</title>
        <authorList>
            <person name="Ge Y."/>
            <person name="Wang Y."/>
            <person name="Liu Y."/>
            <person name="Tan Y."/>
            <person name="Ren X."/>
            <person name="Zhang X."/>
            <person name="Hyde K.D."/>
            <person name="Liu Y."/>
            <person name="Liu Z."/>
        </authorList>
    </citation>
    <scope>NUCLEOTIDE SEQUENCE [LARGE SCALE GENOMIC DNA]</scope>
    <source>
        <strain evidence="2 3">GZAAS20.1005</strain>
    </source>
</reference>
<sequence length="145" mass="16295">MPRRHLPQPHPQIRNININNRLPQNRHPLPTFNNPLQRHNRLRRRIMNPSSQSTRDMRASQRENIPMTRGNDQRRACAFPLEHGISCCRCAVVDELECAVEVAILLLELLAHFGDAVEDADALVWDCGGDFGAEGVAGGGEDEDV</sequence>
<evidence type="ECO:0000256" key="1">
    <source>
        <dbReference type="SAM" id="MobiDB-lite"/>
    </source>
</evidence>
<comment type="caution">
    <text evidence="2">The sequence shown here is derived from an EMBL/GenBank/DDBJ whole genome shotgun (WGS) entry which is preliminary data.</text>
</comment>
<keyword evidence="3" id="KW-1185">Reference proteome</keyword>